<dbReference type="OrthoDB" id="19806at2759"/>
<dbReference type="PANTHER" id="PTHR31011:SF2">
    <property type="entry name" value="PROTEIN STB2-RELATED"/>
    <property type="match status" value="1"/>
</dbReference>
<reference evidence="4 5" key="1">
    <citation type="journal article" date="2015" name="Environ. Microbiol.">
        <title>Metagenome sequence of Elaphomyces granulatus from sporocarp tissue reveals Ascomycota ectomycorrhizal fingerprints of genome expansion and a Proteobacteria-rich microbiome.</title>
        <authorList>
            <person name="Quandt C.A."/>
            <person name="Kohler A."/>
            <person name="Hesse C.N."/>
            <person name="Sharpton T.J."/>
            <person name="Martin F."/>
            <person name="Spatafora J.W."/>
        </authorList>
    </citation>
    <scope>NUCLEOTIDE SEQUENCE [LARGE SCALE GENOMIC DNA]</scope>
    <source>
        <strain evidence="4 5">OSC145934</strain>
    </source>
</reference>
<dbReference type="Proteomes" id="UP000243515">
    <property type="component" value="Unassembled WGS sequence"/>
</dbReference>
<dbReference type="InterPro" id="IPR059025">
    <property type="entry name" value="STB6_N"/>
</dbReference>
<protein>
    <recommendedName>
        <fullName evidence="3">STB6-like N-terminal domain-containing protein</fullName>
    </recommendedName>
</protein>
<evidence type="ECO:0000259" key="3">
    <source>
        <dbReference type="Pfam" id="PF25995"/>
    </source>
</evidence>
<evidence type="ECO:0000313" key="5">
    <source>
        <dbReference type="Proteomes" id="UP000243515"/>
    </source>
</evidence>
<accession>A0A232LZM8</accession>
<feature type="region of interest" description="Disordered" evidence="2">
    <location>
        <begin position="1"/>
        <end position="45"/>
    </location>
</feature>
<feature type="region of interest" description="Disordered" evidence="2">
    <location>
        <begin position="463"/>
        <end position="482"/>
    </location>
</feature>
<feature type="region of interest" description="Disordered" evidence="2">
    <location>
        <begin position="523"/>
        <end position="598"/>
    </location>
</feature>
<feature type="region of interest" description="Disordered" evidence="2">
    <location>
        <begin position="615"/>
        <end position="639"/>
    </location>
</feature>
<feature type="coiled-coil region" evidence="1">
    <location>
        <begin position="806"/>
        <end position="840"/>
    </location>
</feature>
<evidence type="ECO:0000256" key="1">
    <source>
        <dbReference type="SAM" id="Coils"/>
    </source>
</evidence>
<evidence type="ECO:0000256" key="2">
    <source>
        <dbReference type="SAM" id="MobiDB-lite"/>
    </source>
</evidence>
<dbReference type="GO" id="GO:0070822">
    <property type="term" value="C:Sin3-type complex"/>
    <property type="evidence" value="ECO:0007669"/>
    <property type="project" value="TreeGrafter"/>
</dbReference>
<name>A0A232LZM8_9EURO</name>
<dbReference type="InterPro" id="IPR038919">
    <property type="entry name" value="STB2/STB2"/>
</dbReference>
<feature type="compositionally biased region" description="Polar residues" evidence="2">
    <location>
        <begin position="35"/>
        <end position="45"/>
    </location>
</feature>
<keyword evidence="1" id="KW-0175">Coiled coil</keyword>
<comment type="caution">
    <text evidence="4">The sequence shown here is derived from an EMBL/GenBank/DDBJ whole genome shotgun (WGS) entry which is preliminary data.</text>
</comment>
<feature type="compositionally biased region" description="Polar residues" evidence="2">
    <location>
        <begin position="617"/>
        <end position="627"/>
    </location>
</feature>
<keyword evidence="5" id="KW-1185">Reference proteome</keyword>
<feature type="compositionally biased region" description="Basic and acidic residues" evidence="2">
    <location>
        <begin position="469"/>
        <end position="482"/>
    </location>
</feature>
<proteinExistence type="predicted"/>
<feature type="domain" description="STB6-like N-terminal" evidence="3">
    <location>
        <begin position="48"/>
        <end position="186"/>
    </location>
</feature>
<sequence length="860" mass="96711">MATDIEASKPNPSSDQSGEIRRPSFDDGEWGNPYTKESSTQPISRSHQQFVFTDPIAFHFLEEDPSTAVLDRHTTLTGYEIYIVEQWACSRVHPTFIITNYTGDPKHTVMVGILSIPTEENVWSSPLKLYFHAVAQHHSRKDTPLGSLMVTNLSAFPSALNVIPVPDGDIRKHREDFIVNENLKRLGCSGRAGLKLEYPSPVVEAKFYQLYRTSERVSLYTAVVELVKQCQIALIIFGKLSAEYADGLFCDVTERAINDWWTDIGTDFYNIEPSDGILGPTTVSALLGMLMGARNRLHAYGAPVPKDVFDVSSFKRGIRSFQKSQKINRTRRLDRQTLDKLHRATAKAASSEGWTGAVKSTVAELSGKGGEMVMGMVGGRDKAGITDIETLDIDRFVQLVSSERSKWLWQGKARKTGAIIHGLETVSKTEDPMSAKDDQGRHVWASRMRHSNVISSAGRALLEPASPSRHTDSTDVFDSRDQHTGKTVARSLTSKVSDAKAGFERFKGAVGLPGLRSHHKHTGDVVDLDSEPSFSPAVDSDLETPIFTHMNEVRNTSEQRGGDSKGLRDDMTEERYGPTSVALSGKPSTPENIRPESSFEAPVFSSLTAPKYEGFQFSEQENGSQKQGRSKSELLEAPTDQDQLQMAIKSLRRPRSYPEIFSNETFKQPGASWPRHLSFSTVEDVVNWEGEARKRILENSESDINLENALLQEGSLLSDTRIFDSKILELSRGTVWWAERQVDSVDDIYQRAYRLQEDLNFLYLQRFEKYRSLRERSGHLLSAETSRLTDNLKKVELLGAKLDYELRVLESKVEDVEDGLQQFERNVIEIESRIQDLVKNEESKDISWLSWVGRMFGRIQ</sequence>
<dbReference type="EMBL" id="NPHW01003423">
    <property type="protein sequence ID" value="OXV09615.1"/>
    <property type="molecule type" value="Genomic_DNA"/>
</dbReference>
<feature type="compositionally biased region" description="Basic and acidic residues" evidence="2">
    <location>
        <begin position="551"/>
        <end position="576"/>
    </location>
</feature>
<evidence type="ECO:0000313" key="4">
    <source>
        <dbReference type="EMBL" id="OXV09615.1"/>
    </source>
</evidence>
<dbReference type="Pfam" id="PF25995">
    <property type="entry name" value="STB6_N"/>
    <property type="match status" value="1"/>
</dbReference>
<organism evidence="4 5">
    <name type="scientific">Elaphomyces granulatus</name>
    <dbReference type="NCBI Taxonomy" id="519963"/>
    <lineage>
        <taxon>Eukaryota</taxon>
        <taxon>Fungi</taxon>
        <taxon>Dikarya</taxon>
        <taxon>Ascomycota</taxon>
        <taxon>Pezizomycotina</taxon>
        <taxon>Eurotiomycetes</taxon>
        <taxon>Eurotiomycetidae</taxon>
        <taxon>Eurotiales</taxon>
        <taxon>Elaphomycetaceae</taxon>
        <taxon>Elaphomyces</taxon>
    </lineage>
</organism>
<dbReference type="PANTHER" id="PTHR31011">
    <property type="entry name" value="PROTEIN STB2-RELATED"/>
    <property type="match status" value="1"/>
</dbReference>
<gene>
    <name evidence="4" type="ORF">Egran_02624</name>
</gene>
<dbReference type="AlphaFoldDB" id="A0A232LZM8"/>